<dbReference type="Proteomes" id="UP000640052">
    <property type="component" value="Unassembled WGS sequence"/>
</dbReference>
<reference evidence="2" key="1">
    <citation type="submission" date="2021-01" db="EMBL/GenBank/DDBJ databases">
        <title>Whole genome shotgun sequence of Acrocarpospora phusangensis NBRC 108782.</title>
        <authorList>
            <person name="Komaki H."/>
            <person name="Tamura T."/>
        </authorList>
    </citation>
    <scope>NUCLEOTIDE SEQUENCE</scope>
    <source>
        <strain evidence="2">NBRC 108782</strain>
    </source>
</reference>
<proteinExistence type="predicted"/>
<protein>
    <submittedName>
        <fullName evidence="2">Uncharacterized protein</fullName>
    </submittedName>
</protein>
<name>A0A919QBT1_9ACTN</name>
<gene>
    <name evidence="2" type="ORF">Aph01nite_46040</name>
</gene>
<sequence length="224" mass="23123">MPWVQVTSAGLSPPVDSVVFLDGGDSPWGRIYPASDDVRDVAAAEWVATARAVAARVGVAALPHSLDEDATQLAEVEVEGSGLLAALIRDMCAATLRAGLEAGPRVGVTVPKPAAGERGPARGDPQEIGGHLPRSAEGGRAPGVIVETGGSAWALTKALGRVARLGTVVLAARPAMSGLMARTYGDVHRRGLTIAGVPWVSAAVDGDEEWVAWAGVRLCRWGER</sequence>
<accession>A0A919QBT1</accession>
<organism evidence="2 3">
    <name type="scientific">Acrocarpospora phusangensis</name>
    <dbReference type="NCBI Taxonomy" id="1070424"/>
    <lineage>
        <taxon>Bacteria</taxon>
        <taxon>Bacillati</taxon>
        <taxon>Actinomycetota</taxon>
        <taxon>Actinomycetes</taxon>
        <taxon>Streptosporangiales</taxon>
        <taxon>Streptosporangiaceae</taxon>
        <taxon>Acrocarpospora</taxon>
    </lineage>
</organism>
<evidence type="ECO:0000313" key="2">
    <source>
        <dbReference type="EMBL" id="GIH26294.1"/>
    </source>
</evidence>
<feature type="region of interest" description="Disordered" evidence="1">
    <location>
        <begin position="109"/>
        <end position="140"/>
    </location>
</feature>
<dbReference type="EMBL" id="BOOA01000038">
    <property type="protein sequence ID" value="GIH26294.1"/>
    <property type="molecule type" value="Genomic_DNA"/>
</dbReference>
<evidence type="ECO:0000256" key="1">
    <source>
        <dbReference type="SAM" id="MobiDB-lite"/>
    </source>
</evidence>
<evidence type="ECO:0000313" key="3">
    <source>
        <dbReference type="Proteomes" id="UP000640052"/>
    </source>
</evidence>
<keyword evidence="3" id="KW-1185">Reference proteome</keyword>
<comment type="caution">
    <text evidence="2">The sequence shown here is derived from an EMBL/GenBank/DDBJ whole genome shotgun (WGS) entry which is preliminary data.</text>
</comment>
<dbReference type="AlphaFoldDB" id="A0A919QBT1"/>